<dbReference type="GO" id="GO:0016757">
    <property type="term" value="F:glycosyltransferase activity"/>
    <property type="evidence" value="ECO:0007669"/>
    <property type="project" value="UniProtKB-KW"/>
</dbReference>
<keyword evidence="12" id="KW-1185">Reference proteome</keyword>
<dbReference type="CDD" id="cd00761">
    <property type="entry name" value="Glyco_tranf_GTA_type"/>
    <property type="match status" value="1"/>
</dbReference>
<dbReference type="InterPro" id="IPR029044">
    <property type="entry name" value="Nucleotide-diphossugar_trans"/>
</dbReference>
<evidence type="ECO:0000256" key="1">
    <source>
        <dbReference type="ARBA" id="ARBA00004236"/>
    </source>
</evidence>
<evidence type="ECO:0000259" key="10">
    <source>
        <dbReference type="Pfam" id="PF00535"/>
    </source>
</evidence>
<proteinExistence type="inferred from homology"/>
<evidence type="ECO:0000256" key="9">
    <source>
        <dbReference type="ARBA" id="ARBA00040345"/>
    </source>
</evidence>
<reference evidence="11 12" key="1">
    <citation type="submission" date="2019-07" db="EMBL/GenBank/DDBJ databases">
        <title>Whole genome shotgun sequence of Terrabacter aerolatus NBRC 106305.</title>
        <authorList>
            <person name="Hosoyama A."/>
            <person name="Uohara A."/>
            <person name="Ohji S."/>
            <person name="Ichikawa N."/>
        </authorList>
    </citation>
    <scope>NUCLEOTIDE SEQUENCE [LARGE SCALE GENOMIC DNA]</scope>
    <source>
        <strain evidence="11 12">NBRC 106305</strain>
    </source>
</reference>
<dbReference type="GO" id="GO:0005886">
    <property type="term" value="C:plasma membrane"/>
    <property type="evidence" value="ECO:0007669"/>
    <property type="project" value="UniProtKB-SubCell"/>
</dbReference>
<evidence type="ECO:0000256" key="3">
    <source>
        <dbReference type="ARBA" id="ARBA00022676"/>
    </source>
</evidence>
<dbReference type="AlphaFoldDB" id="A0A512CY73"/>
<evidence type="ECO:0000313" key="12">
    <source>
        <dbReference type="Proteomes" id="UP000321534"/>
    </source>
</evidence>
<evidence type="ECO:0000256" key="2">
    <source>
        <dbReference type="ARBA" id="ARBA00022475"/>
    </source>
</evidence>
<dbReference type="PANTHER" id="PTHR43646">
    <property type="entry name" value="GLYCOSYLTRANSFERASE"/>
    <property type="match status" value="1"/>
</dbReference>
<evidence type="ECO:0000256" key="5">
    <source>
        <dbReference type="ARBA" id="ARBA00023136"/>
    </source>
</evidence>
<sequence>MTTPAPLGAGGVRLWVVVPAFDERAGIARTLAALAAQHDRDFRLVVVDNASTDGTAAETEKACAAYGLGVVVVMESRKGTGAASDTGVRHAIAHGATHVLRTDADTLPDPGWTAAGRRAFAAGADLVTGPMRARTDEVRLRPWERVVLPGVIGLCQTFGRFRPSNRAPELKGPYRMSPGCNIGVSATAYEASGGFPRTAIEELHEDRELVNRVRRVSTRVEYHRDLAVHASVRRLRAYGLRDTLRWYLDHGHHPDVVDVRNIA</sequence>
<evidence type="ECO:0000256" key="4">
    <source>
        <dbReference type="ARBA" id="ARBA00022679"/>
    </source>
</evidence>
<evidence type="ECO:0000313" key="11">
    <source>
        <dbReference type="EMBL" id="GEO28960.1"/>
    </source>
</evidence>
<accession>A0A512CY73</accession>
<organism evidence="11 12">
    <name type="scientific">Terrabacter aerolatus</name>
    <dbReference type="NCBI Taxonomy" id="422442"/>
    <lineage>
        <taxon>Bacteria</taxon>
        <taxon>Bacillati</taxon>
        <taxon>Actinomycetota</taxon>
        <taxon>Actinomycetes</taxon>
        <taxon>Micrococcales</taxon>
        <taxon>Intrasporangiaceae</taxon>
        <taxon>Terrabacter</taxon>
    </lineage>
</organism>
<protein>
    <recommendedName>
        <fullName evidence="9">4,4'-diaponeurosporenoate glycosyltransferase</fullName>
    </recommendedName>
</protein>
<feature type="domain" description="Glycosyltransferase 2-like" evidence="10">
    <location>
        <begin position="16"/>
        <end position="184"/>
    </location>
</feature>
<keyword evidence="3" id="KW-0328">Glycosyltransferase</keyword>
<keyword evidence="4 11" id="KW-0808">Transferase</keyword>
<dbReference type="InterPro" id="IPR001173">
    <property type="entry name" value="Glyco_trans_2-like"/>
</dbReference>
<dbReference type="Gene3D" id="3.90.550.10">
    <property type="entry name" value="Spore Coat Polysaccharide Biosynthesis Protein SpsA, Chain A"/>
    <property type="match status" value="1"/>
</dbReference>
<evidence type="ECO:0000256" key="6">
    <source>
        <dbReference type="ARBA" id="ARBA00037281"/>
    </source>
</evidence>
<evidence type="ECO:0000256" key="7">
    <source>
        <dbReference type="ARBA" id="ARBA00037904"/>
    </source>
</evidence>
<dbReference type="Pfam" id="PF00535">
    <property type="entry name" value="Glycos_transf_2"/>
    <property type="match status" value="1"/>
</dbReference>
<dbReference type="Proteomes" id="UP000321534">
    <property type="component" value="Unassembled WGS sequence"/>
</dbReference>
<gene>
    <name evidence="11" type="ORF">TAE01_07700</name>
</gene>
<comment type="similarity">
    <text evidence="8">Belongs to the glycosyltransferase 2 family. CrtQ subfamily.</text>
</comment>
<comment type="pathway">
    <text evidence="7">Carotenoid biosynthesis; staphyloxanthin biosynthesis; staphyloxanthin from farnesyl diphosphate: step 4/5.</text>
</comment>
<dbReference type="SUPFAM" id="SSF53448">
    <property type="entry name" value="Nucleotide-diphospho-sugar transferases"/>
    <property type="match status" value="1"/>
</dbReference>
<comment type="caution">
    <text evidence="11">The sequence shown here is derived from an EMBL/GenBank/DDBJ whole genome shotgun (WGS) entry which is preliminary data.</text>
</comment>
<keyword evidence="5" id="KW-0472">Membrane</keyword>
<comment type="function">
    <text evidence="6">Catalyzes the glycosylation of 4,4'-diaponeurosporenoate, i.e. the esterification of glucose at the C1'' position with the carboxyl group of 4,4'-diaponeurosporenic acid, to form glycosyl-4,4'-diaponeurosporenoate. This is a step in the biosynthesis of staphyloxanthin, an orange pigment present in most staphylococci strains.</text>
</comment>
<keyword evidence="2" id="KW-1003">Cell membrane</keyword>
<dbReference type="EMBL" id="BJYX01000002">
    <property type="protein sequence ID" value="GEO28960.1"/>
    <property type="molecule type" value="Genomic_DNA"/>
</dbReference>
<dbReference type="PANTHER" id="PTHR43646:SF2">
    <property type="entry name" value="GLYCOSYLTRANSFERASE 2-LIKE DOMAIN-CONTAINING PROTEIN"/>
    <property type="match status" value="1"/>
</dbReference>
<evidence type="ECO:0000256" key="8">
    <source>
        <dbReference type="ARBA" id="ARBA00038120"/>
    </source>
</evidence>
<dbReference type="RefSeq" id="WP_147063543.1">
    <property type="nucleotide sequence ID" value="NZ_BAAARO010000021.1"/>
</dbReference>
<dbReference type="OrthoDB" id="2676521at2"/>
<name>A0A512CY73_9MICO</name>
<comment type="subcellular location">
    <subcellularLocation>
        <location evidence="1">Cell membrane</location>
    </subcellularLocation>
</comment>